<evidence type="ECO:0000313" key="2">
    <source>
        <dbReference type="Proteomes" id="UP001219518"/>
    </source>
</evidence>
<organism evidence="1 2">
    <name type="scientific">Frankliniella fusca</name>
    <dbReference type="NCBI Taxonomy" id="407009"/>
    <lineage>
        <taxon>Eukaryota</taxon>
        <taxon>Metazoa</taxon>
        <taxon>Ecdysozoa</taxon>
        <taxon>Arthropoda</taxon>
        <taxon>Hexapoda</taxon>
        <taxon>Insecta</taxon>
        <taxon>Pterygota</taxon>
        <taxon>Neoptera</taxon>
        <taxon>Paraneoptera</taxon>
        <taxon>Thysanoptera</taxon>
        <taxon>Terebrantia</taxon>
        <taxon>Thripoidea</taxon>
        <taxon>Thripidae</taxon>
        <taxon>Frankliniella</taxon>
    </lineage>
</organism>
<evidence type="ECO:0000313" key="1">
    <source>
        <dbReference type="EMBL" id="KAK3907437.1"/>
    </source>
</evidence>
<dbReference type="EMBL" id="JAHWGI010000011">
    <property type="protein sequence ID" value="KAK3907437.1"/>
    <property type="molecule type" value="Genomic_DNA"/>
</dbReference>
<sequence length="90" mass="9755">MWFVRKDNKDLPLSFRQIRTCPCAQWQRPRAWPEARAIQGASSAGRVAKYPASASAGQLGYFATQNATAACHAATSRHHTPLPACSVLSG</sequence>
<keyword evidence="2" id="KW-1185">Reference proteome</keyword>
<dbReference type="Proteomes" id="UP001219518">
    <property type="component" value="Unassembled WGS sequence"/>
</dbReference>
<name>A0AAE1GQ87_9NEOP</name>
<protein>
    <submittedName>
        <fullName evidence="1">Kielin/chordin-like protein</fullName>
    </submittedName>
</protein>
<reference evidence="1" key="2">
    <citation type="journal article" date="2023" name="BMC Genomics">
        <title>Pest status, molecular evolution, and epigenetic factors derived from the genome assembly of Frankliniella fusca, a thysanopteran phytovirus vector.</title>
        <authorList>
            <person name="Catto M.A."/>
            <person name="Labadie P.E."/>
            <person name="Jacobson A.L."/>
            <person name="Kennedy G.G."/>
            <person name="Srinivasan R."/>
            <person name="Hunt B.G."/>
        </authorList>
    </citation>
    <scope>NUCLEOTIDE SEQUENCE</scope>
    <source>
        <strain evidence="1">PL_HMW_Pooled</strain>
    </source>
</reference>
<proteinExistence type="predicted"/>
<comment type="caution">
    <text evidence="1">The sequence shown here is derived from an EMBL/GenBank/DDBJ whole genome shotgun (WGS) entry which is preliminary data.</text>
</comment>
<dbReference type="AlphaFoldDB" id="A0AAE1GQ87"/>
<reference evidence="1" key="1">
    <citation type="submission" date="2021-07" db="EMBL/GenBank/DDBJ databases">
        <authorList>
            <person name="Catto M.A."/>
            <person name="Jacobson A."/>
            <person name="Kennedy G."/>
            <person name="Labadie P."/>
            <person name="Hunt B.G."/>
            <person name="Srinivasan R."/>
        </authorList>
    </citation>
    <scope>NUCLEOTIDE SEQUENCE</scope>
    <source>
        <strain evidence="1">PL_HMW_Pooled</strain>
        <tissue evidence="1">Head</tissue>
    </source>
</reference>
<gene>
    <name evidence="1" type="ORF">KUF71_002936</name>
</gene>
<accession>A0AAE1GQ87</accession>